<organism evidence="2 3">
    <name type="scientific">Ephemerocybe angulata</name>
    <dbReference type="NCBI Taxonomy" id="980116"/>
    <lineage>
        <taxon>Eukaryota</taxon>
        <taxon>Fungi</taxon>
        <taxon>Dikarya</taxon>
        <taxon>Basidiomycota</taxon>
        <taxon>Agaricomycotina</taxon>
        <taxon>Agaricomycetes</taxon>
        <taxon>Agaricomycetidae</taxon>
        <taxon>Agaricales</taxon>
        <taxon>Agaricineae</taxon>
        <taxon>Psathyrellaceae</taxon>
        <taxon>Ephemerocybe</taxon>
    </lineage>
</organism>
<evidence type="ECO:0000313" key="3">
    <source>
        <dbReference type="Proteomes" id="UP000521943"/>
    </source>
</evidence>
<keyword evidence="1" id="KW-0732">Signal</keyword>
<feature type="signal peptide" evidence="1">
    <location>
        <begin position="1"/>
        <end position="19"/>
    </location>
</feature>
<feature type="chain" id="PRO_5034856934" description="Secreted protein" evidence="1">
    <location>
        <begin position="20"/>
        <end position="72"/>
    </location>
</feature>
<evidence type="ECO:0000313" key="2">
    <source>
        <dbReference type="EMBL" id="KAF6746302.1"/>
    </source>
</evidence>
<dbReference type="Proteomes" id="UP000521943">
    <property type="component" value="Unassembled WGS sequence"/>
</dbReference>
<name>A0A8H6HHB2_9AGAR</name>
<evidence type="ECO:0008006" key="4">
    <source>
        <dbReference type="Google" id="ProtNLM"/>
    </source>
</evidence>
<evidence type="ECO:0000256" key="1">
    <source>
        <dbReference type="SAM" id="SignalP"/>
    </source>
</evidence>
<protein>
    <recommendedName>
        <fullName evidence="4">Secreted protein</fullName>
    </recommendedName>
</protein>
<dbReference type="AlphaFoldDB" id="A0A8H6HHB2"/>
<gene>
    <name evidence="2" type="ORF">DFP72DRAFT_636552</name>
</gene>
<sequence>MTLLRHVYLLPIMLQTLYAIHIHSESPVFTSHSPSSIASQSCHIYSVQEVGAPTRQVSRGEEVLRSYSYPRS</sequence>
<proteinExistence type="predicted"/>
<keyword evidence="3" id="KW-1185">Reference proteome</keyword>
<dbReference type="EMBL" id="JACGCI010000094">
    <property type="protein sequence ID" value="KAF6746302.1"/>
    <property type="molecule type" value="Genomic_DNA"/>
</dbReference>
<reference evidence="2 3" key="1">
    <citation type="submission" date="2020-07" db="EMBL/GenBank/DDBJ databases">
        <title>Comparative genomics of pyrophilous fungi reveals a link between fire events and developmental genes.</title>
        <authorList>
            <consortium name="DOE Joint Genome Institute"/>
            <person name="Steindorff A.S."/>
            <person name="Carver A."/>
            <person name="Calhoun S."/>
            <person name="Stillman K."/>
            <person name="Liu H."/>
            <person name="Lipzen A."/>
            <person name="Pangilinan J."/>
            <person name="Labutti K."/>
            <person name="Bruns T.D."/>
            <person name="Grigoriev I.V."/>
        </authorList>
    </citation>
    <scope>NUCLEOTIDE SEQUENCE [LARGE SCALE GENOMIC DNA]</scope>
    <source>
        <strain evidence="2 3">CBS 144469</strain>
    </source>
</reference>
<comment type="caution">
    <text evidence="2">The sequence shown here is derived from an EMBL/GenBank/DDBJ whole genome shotgun (WGS) entry which is preliminary data.</text>
</comment>
<accession>A0A8H6HHB2</accession>